<evidence type="ECO:0000259" key="2">
    <source>
        <dbReference type="PROSITE" id="PS51202"/>
    </source>
</evidence>
<dbReference type="InterPro" id="IPR050721">
    <property type="entry name" value="Trk_Ktr_HKT_K-transport"/>
</dbReference>
<evidence type="ECO:0000259" key="1">
    <source>
        <dbReference type="PROSITE" id="PS51201"/>
    </source>
</evidence>
<evidence type="ECO:0000313" key="3">
    <source>
        <dbReference type="EMBL" id="SMC99329.1"/>
    </source>
</evidence>
<protein>
    <submittedName>
        <fullName evidence="3">Trk system potassium uptake protein TrkA</fullName>
    </submittedName>
</protein>
<dbReference type="PROSITE" id="PS51201">
    <property type="entry name" value="RCK_N"/>
    <property type="match status" value="1"/>
</dbReference>
<dbReference type="GO" id="GO:0006813">
    <property type="term" value="P:potassium ion transport"/>
    <property type="evidence" value="ECO:0007669"/>
    <property type="project" value="InterPro"/>
</dbReference>
<dbReference type="Proteomes" id="UP000192418">
    <property type="component" value="Unassembled WGS sequence"/>
</dbReference>
<dbReference type="SUPFAM" id="SSF116726">
    <property type="entry name" value="TrkA C-terminal domain-like"/>
    <property type="match status" value="1"/>
</dbReference>
<dbReference type="Gene3D" id="3.40.50.720">
    <property type="entry name" value="NAD(P)-binding Rossmann-like Domain"/>
    <property type="match status" value="1"/>
</dbReference>
<dbReference type="Gene3D" id="3.30.70.1450">
    <property type="entry name" value="Regulator of K+ conductance, C-terminal domain"/>
    <property type="match status" value="1"/>
</dbReference>
<sequence length="219" mass="24141">MIQQILIIGLGQFGMSLARTLSQKGAEVLAVDLRKNLVQEASVFVTEALTMDATDEVALARLHPDKRDAVVCAIGDDSKEQSIICTALLRQMGAPFIVARANDKMHQRILHLVGAHKIVNPEQEFGMRFANRLLYRHVIADTAIGDDLHLTEIRIQPSMVGKNLIELALPKRFGILVAAIRRGSPDRIIQPSPHEPLQAEDNLMVVCNEAAITKFIKGV</sequence>
<dbReference type="STRING" id="1121400.SAMN02746065_11945"/>
<dbReference type="SUPFAM" id="SSF51735">
    <property type="entry name" value="NAD(P)-binding Rossmann-fold domains"/>
    <property type="match status" value="1"/>
</dbReference>
<accession>A0A1W2DPH9</accession>
<dbReference type="InterPro" id="IPR006037">
    <property type="entry name" value="RCK_C"/>
</dbReference>
<dbReference type="PROSITE" id="PS51202">
    <property type="entry name" value="RCK_C"/>
    <property type="match status" value="1"/>
</dbReference>
<dbReference type="EMBL" id="FWXY01000019">
    <property type="protein sequence ID" value="SMC99329.1"/>
    <property type="molecule type" value="Genomic_DNA"/>
</dbReference>
<dbReference type="RefSeq" id="WP_084070704.1">
    <property type="nucleotide sequence ID" value="NZ_FWXY01000019.1"/>
</dbReference>
<keyword evidence="4" id="KW-1185">Reference proteome</keyword>
<dbReference type="PANTHER" id="PTHR43833:SF7">
    <property type="entry name" value="KTR SYSTEM POTASSIUM UPTAKE PROTEIN C"/>
    <property type="match status" value="1"/>
</dbReference>
<gene>
    <name evidence="3" type="ORF">SAMN02746065_11945</name>
</gene>
<dbReference type="InterPro" id="IPR036721">
    <property type="entry name" value="RCK_C_sf"/>
</dbReference>
<dbReference type="InterPro" id="IPR003148">
    <property type="entry name" value="RCK_N"/>
</dbReference>
<dbReference type="AlphaFoldDB" id="A0A1W2DPH9"/>
<name>A0A1W2DPH9_9BACT</name>
<organism evidence="3 4">
    <name type="scientific">Desulfocicer vacuolatum DSM 3385</name>
    <dbReference type="NCBI Taxonomy" id="1121400"/>
    <lineage>
        <taxon>Bacteria</taxon>
        <taxon>Pseudomonadati</taxon>
        <taxon>Thermodesulfobacteriota</taxon>
        <taxon>Desulfobacteria</taxon>
        <taxon>Desulfobacterales</taxon>
        <taxon>Desulfobacteraceae</taxon>
        <taxon>Desulfocicer</taxon>
    </lineage>
</organism>
<dbReference type="GO" id="GO:0008324">
    <property type="term" value="F:monoatomic cation transmembrane transporter activity"/>
    <property type="evidence" value="ECO:0007669"/>
    <property type="project" value="InterPro"/>
</dbReference>
<feature type="domain" description="RCK N-terminal" evidence="1">
    <location>
        <begin position="2"/>
        <end position="119"/>
    </location>
</feature>
<dbReference type="Pfam" id="PF02254">
    <property type="entry name" value="TrkA_N"/>
    <property type="match status" value="1"/>
</dbReference>
<proteinExistence type="predicted"/>
<evidence type="ECO:0000313" key="4">
    <source>
        <dbReference type="Proteomes" id="UP000192418"/>
    </source>
</evidence>
<dbReference type="OrthoDB" id="9776294at2"/>
<dbReference type="InterPro" id="IPR036291">
    <property type="entry name" value="NAD(P)-bd_dom_sf"/>
</dbReference>
<reference evidence="3 4" key="1">
    <citation type="submission" date="2017-04" db="EMBL/GenBank/DDBJ databases">
        <authorList>
            <person name="Afonso C.L."/>
            <person name="Miller P.J."/>
            <person name="Scott M.A."/>
            <person name="Spackman E."/>
            <person name="Goraichik I."/>
            <person name="Dimitrov K.M."/>
            <person name="Suarez D.L."/>
            <person name="Swayne D.E."/>
        </authorList>
    </citation>
    <scope>NUCLEOTIDE SEQUENCE [LARGE SCALE GENOMIC DNA]</scope>
    <source>
        <strain evidence="3 4">DSM 3385</strain>
    </source>
</reference>
<feature type="domain" description="RCK C-terminal" evidence="2">
    <location>
        <begin position="137"/>
        <end position="219"/>
    </location>
</feature>
<dbReference type="Pfam" id="PF02080">
    <property type="entry name" value="TrkA_C"/>
    <property type="match status" value="1"/>
</dbReference>
<dbReference type="PANTHER" id="PTHR43833">
    <property type="entry name" value="POTASSIUM CHANNEL PROTEIN 2-RELATED-RELATED"/>
    <property type="match status" value="1"/>
</dbReference>